<gene>
    <name evidence="1" type="ORF">TNCT_217381</name>
</gene>
<protein>
    <submittedName>
        <fullName evidence="1">Uncharacterized protein</fullName>
    </submittedName>
</protein>
<accession>A0A8X6GZQ4</accession>
<evidence type="ECO:0000313" key="2">
    <source>
        <dbReference type="Proteomes" id="UP000887116"/>
    </source>
</evidence>
<keyword evidence="2" id="KW-1185">Reference proteome</keyword>
<proteinExistence type="predicted"/>
<organism evidence="1 2">
    <name type="scientific">Trichonephila clavata</name>
    <name type="common">Joro spider</name>
    <name type="synonym">Nephila clavata</name>
    <dbReference type="NCBI Taxonomy" id="2740835"/>
    <lineage>
        <taxon>Eukaryota</taxon>
        <taxon>Metazoa</taxon>
        <taxon>Ecdysozoa</taxon>
        <taxon>Arthropoda</taxon>
        <taxon>Chelicerata</taxon>
        <taxon>Arachnida</taxon>
        <taxon>Araneae</taxon>
        <taxon>Araneomorphae</taxon>
        <taxon>Entelegynae</taxon>
        <taxon>Araneoidea</taxon>
        <taxon>Nephilidae</taxon>
        <taxon>Trichonephila</taxon>
    </lineage>
</organism>
<evidence type="ECO:0000313" key="1">
    <source>
        <dbReference type="EMBL" id="GFQ77019.1"/>
    </source>
</evidence>
<reference evidence="1" key="1">
    <citation type="submission" date="2020-07" db="EMBL/GenBank/DDBJ databases">
        <title>Multicomponent nature underlies the extraordinary mechanical properties of spider dragline silk.</title>
        <authorList>
            <person name="Kono N."/>
            <person name="Nakamura H."/>
            <person name="Mori M."/>
            <person name="Yoshida Y."/>
            <person name="Ohtoshi R."/>
            <person name="Malay A.D."/>
            <person name="Moran D.A.P."/>
            <person name="Tomita M."/>
            <person name="Numata K."/>
            <person name="Arakawa K."/>
        </authorList>
    </citation>
    <scope>NUCLEOTIDE SEQUENCE</scope>
</reference>
<name>A0A8X6GZQ4_TRICU</name>
<dbReference type="EMBL" id="BMAO01011830">
    <property type="protein sequence ID" value="GFQ77019.1"/>
    <property type="molecule type" value="Genomic_DNA"/>
</dbReference>
<dbReference type="Proteomes" id="UP000887116">
    <property type="component" value="Unassembled WGS sequence"/>
</dbReference>
<comment type="caution">
    <text evidence="1">The sequence shown here is derived from an EMBL/GenBank/DDBJ whole genome shotgun (WGS) entry which is preliminary data.</text>
</comment>
<dbReference type="AlphaFoldDB" id="A0A8X6GZQ4"/>
<sequence>MYSGLIRGMTYMKQFFPSPKHVLDVGQASGNTLDPQRKTLVFHAVDWSVQGVSINLKKWPKVAIPIQNYGRK</sequence>